<comment type="catalytic activity">
    <reaction evidence="4 6">
        <text>L-methionyl-[protein] + [thioredoxin]-disulfide + H2O = L-methionyl-(S)-S-oxide-[protein] + [thioredoxin]-dithiol</text>
        <dbReference type="Rhea" id="RHEA:14217"/>
        <dbReference type="Rhea" id="RHEA-COMP:10698"/>
        <dbReference type="Rhea" id="RHEA-COMP:10700"/>
        <dbReference type="Rhea" id="RHEA-COMP:12313"/>
        <dbReference type="Rhea" id="RHEA-COMP:12315"/>
        <dbReference type="ChEBI" id="CHEBI:15377"/>
        <dbReference type="ChEBI" id="CHEBI:16044"/>
        <dbReference type="ChEBI" id="CHEBI:29950"/>
        <dbReference type="ChEBI" id="CHEBI:44120"/>
        <dbReference type="ChEBI" id="CHEBI:50058"/>
        <dbReference type="EC" id="1.8.4.11"/>
    </reaction>
</comment>
<dbReference type="InterPro" id="IPR002569">
    <property type="entry name" value="Met_Sox_Rdtase_MsrA_dom"/>
</dbReference>
<name>A0A4R6C6U9_9STAP</name>
<keyword evidence="2 6" id="KW-0560">Oxidoreductase</keyword>
<dbReference type="EMBL" id="SDQG01000001">
    <property type="protein sequence ID" value="TDM18196.1"/>
    <property type="molecule type" value="Genomic_DNA"/>
</dbReference>
<evidence type="ECO:0000256" key="6">
    <source>
        <dbReference type="HAMAP-Rule" id="MF_01401"/>
    </source>
</evidence>
<dbReference type="EC" id="1.8.4.11" evidence="6"/>
<evidence type="ECO:0000256" key="2">
    <source>
        <dbReference type="ARBA" id="ARBA00023002"/>
    </source>
</evidence>
<feature type="domain" description="Peptide methionine sulphoxide reductase MsrA" evidence="8">
    <location>
        <begin position="4"/>
        <end position="153"/>
    </location>
</feature>
<reference evidence="9 10" key="1">
    <citation type="submission" date="2019-01" db="EMBL/GenBank/DDBJ databases">
        <title>Draft genome sequences of Macrococcus caseolyticus, Macrococcus canis, Macrococcus bohemicus and Macrococcus goetzii.</title>
        <authorList>
            <person name="Mazhar S."/>
            <person name="Altermann E."/>
            <person name="Hill C."/>
            <person name="Mcauliffe O."/>
        </authorList>
    </citation>
    <scope>NUCLEOTIDE SEQUENCE [LARGE SCALE GENOMIC DNA]</scope>
    <source>
        <strain evidence="9 10">DPC7162</strain>
    </source>
</reference>
<evidence type="ECO:0000256" key="3">
    <source>
        <dbReference type="ARBA" id="ARBA00024679"/>
    </source>
</evidence>
<comment type="catalytic activity">
    <reaction evidence="5 6">
        <text>[thioredoxin]-disulfide + L-methionine + H2O = L-methionine (S)-S-oxide + [thioredoxin]-dithiol</text>
        <dbReference type="Rhea" id="RHEA:19993"/>
        <dbReference type="Rhea" id="RHEA-COMP:10698"/>
        <dbReference type="Rhea" id="RHEA-COMP:10700"/>
        <dbReference type="ChEBI" id="CHEBI:15377"/>
        <dbReference type="ChEBI" id="CHEBI:29950"/>
        <dbReference type="ChEBI" id="CHEBI:50058"/>
        <dbReference type="ChEBI" id="CHEBI:57844"/>
        <dbReference type="ChEBI" id="CHEBI:58772"/>
        <dbReference type="EC" id="1.8.4.11"/>
    </reaction>
</comment>
<comment type="similarity">
    <text evidence="1 6">Belongs to the MsrA Met sulfoxide reductase family.</text>
</comment>
<comment type="function">
    <text evidence="3 6">Has an important function as a repair enzyme for proteins that have been inactivated by oxidation. Catalyzes the reversible oxidation-reduction of methionine sulfoxide in proteins to methionine.</text>
</comment>
<feature type="active site" evidence="6">
    <location>
        <position position="11"/>
    </location>
</feature>
<dbReference type="NCBIfam" id="TIGR00401">
    <property type="entry name" value="msrA"/>
    <property type="match status" value="1"/>
</dbReference>
<evidence type="ECO:0000259" key="8">
    <source>
        <dbReference type="Pfam" id="PF01625"/>
    </source>
</evidence>
<evidence type="ECO:0000256" key="5">
    <source>
        <dbReference type="ARBA" id="ARBA00048782"/>
    </source>
</evidence>
<dbReference type="GO" id="GO:0008113">
    <property type="term" value="F:peptide-methionine (S)-S-oxide reductase activity"/>
    <property type="evidence" value="ECO:0007669"/>
    <property type="project" value="UniProtKB-UniRule"/>
</dbReference>
<dbReference type="Proteomes" id="UP000294865">
    <property type="component" value="Unassembled WGS sequence"/>
</dbReference>
<evidence type="ECO:0000256" key="7">
    <source>
        <dbReference type="SAM" id="MobiDB-lite"/>
    </source>
</evidence>
<evidence type="ECO:0000256" key="1">
    <source>
        <dbReference type="ARBA" id="ARBA00005591"/>
    </source>
</evidence>
<comment type="caution">
    <text evidence="9">The sequence shown here is derived from an EMBL/GenBank/DDBJ whole genome shotgun (WGS) entry which is preliminary data.</text>
</comment>
<dbReference type="SUPFAM" id="SSF55068">
    <property type="entry name" value="Peptide methionine sulfoxide reductase"/>
    <property type="match status" value="1"/>
</dbReference>
<evidence type="ECO:0000313" key="9">
    <source>
        <dbReference type="EMBL" id="TDM18196.1"/>
    </source>
</evidence>
<dbReference type="PANTHER" id="PTHR43774:SF1">
    <property type="entry name" value="PEPTIDE METHIONINE SULFOXIDE REDUCTASE MSRA 2"/>
    <property type="match status" value="1"/>
</dbReference>
<organism evidence="9 10">
    <name type="scientific">Macrococcoides canis</name>
    <dbReference type="NCBI Taxonomy" id="1855823"/>
    <lineage>
        <taxon>Bacteria</taxon>
        <taxon>Bacillati</taxon>
        <taxon>Bacillota</taxon>
        <taxon>Bacilli</taxon>
        <taxon>Bacillales</taxon>
        <taxon>Staphylococcaceae</taxon>
        <taxon>Macrococcoides</taxon>
    </lineage>
</organism>
<dbReference type="Gene3D" id="3.30.1060.10">
    <property type="entry name" value="Peptide methionine sulphoxide reductase MsrA"/>
    <property type="match status" value="1"/>
</dbReference>
<dbReference type="PANTHER" id="PTHR43774">
    <property type="entry name" value="PEPTIDE METHIONINE SULFOXIDE REDUCTASE"/>
    <property type="match status" value="1"/>
</dbReference>
<dbReference type="RefSeq" id="WP_133418816.1">
    <property type="nucleotide sequence ID" value="NZ_SDGR01000001.1"/>
</dbReference>
<accession>A0A4R6C6U9</accession>
<evidence type="ECO:0000256" key="4">
    <source>
        <dbReference type="ARBA" id="ARBA00047806"/>
    </source>
</evidence>
<proteinExistence type="inferred from homology"/>
<dbReference type="InterPro" id="IPR036509">
    <property type="entry name" value="Met_Sox_Rdtase_MsrA_sf"/>
</dbReference>
<protein>
    <recommendedName>
        <fullName evidence="6">Peptide methionine sulfoxide reductase MsrA</fullName>
        <shortName evidence="6">Protein-methionine-S-oxide reductase</shortName>
        <ecNumber evidence="6">1.8.4.11</ecNumber>
    </recommendedName>
    <alternativeName>
        <fullName evidence="6">Peptide-methionine (S)-S-oxide reductase</fullName>
        <shortName evidence="6">Peptide Met(O) reductase</shortName>
    </alternativeName>
</protein>
<dbReference type="Pfam" id="PF01625">
    <property type="entry name" value="PMSR"/>
    <property type="match status" value="1"/>
</dbReference>
<evidence type="ECO:0000313" key="10">
    <source>
        <dbReference type="Proteomes" id="UP000294865"/>
    </source>
</evidence>
<dbReference type="AlphaFoldDB" id="A0A4R6C6U9"/>
<feature type="region of interest" description="Disordered" evidence="7">
    <location>
        <begin position="147"/>
        <end position="167"/>
    </location>
</feature>
<gene>
    <name evidence="6 9" type="primary">msrA</name>
    <name evidence="9" type="ORF">ETI04_01505</name>
</gene>
<sequence length="167" mass="19784">MKKKIYLAGGCFWCMVKPFDTYDGVSAVISGYMGGHIENPTYEQVKNGESGHLEVVEIQYDDQVFPTLQILDIFFKIIDPTDNEGQYQDRGSQYRTAIFYTDESQKEIAENYIKKIQPDFDKPIVTELREAKTFYKAEEYHQDFYKKDPERYKREQETRQKIKDKKN</sequence>
<dbReference type="HAMAP" id="MF_01401">
    <property type="entry name" value="MsrA"/>
    <property type="match status" value="1"/>
</dbReference>
<dbReference type="GO" id="GO:0033744">
    <property type="term" value="F:L-methionine:thioredoxin-disulfide S-oxidoreductase activity"/>
    <property type="evidence" value="ECO:0007669"/>
    <property type="project" value="RHEA"/>
</dbReference>